<feature type="transmembrane region" description="Helical" evidence="8">
    <location>
        <begin position="69"/>
        <end position="89"/>
    </location>
</feature>
<name>A0A4Y9K5F3_9PAST</name>
<evidence type="ECO:0000256" key="1">
    <source>
        <dbReference type="ARBA" id="ARBA00004651"/>
    </source>
</evidence>
<proteinExistence type="inferred from homology"/>
<organism evidence="9 10">
    <name type="scientific">Muribacter muris</name>
    <dbReference type="NCBI Taxonomy" id="67855"/>
    <lineage>
        <taxon>Bacteria</taxon>
        <taxon>Pseudomonadati</taxon>
        <taxon>Pseudomonadota</taxon>
        <taxon>Gammaproteobacteria</taxon>
        <taxon>Pasteurellales</taxon>
        <taxon>Pasteurellaceae</taxon>
        <taxon>Muribacter</taxon>
    </lineage>
</organism>
<evidence type="ECO:0000256" key="8">
    <source>
        <dbReference type="SAM" id="Phobius"/>
    </source>
</evidence>
<dbReference type="Proteomes" id="UP000297396">
    <property type="component" value="Unassembled WGS sequence"/>
</dbReference>
<reference evidence="9 10" key="1">
    <citation type="submission" date="2019-03" db="EMBL/GenBank/DDBJ databases">
        <title>Diversity of the mouse oral microbiome.</title>
        <authorList>
            <person name="Joseph S."/>
            <person name="Aduse-Opoku J."/>
            <person name="Curtis M."/>
            <person name="Wade W."/>
            <person name="Hashim A."/>
        </authorList>
    </citation>
    <scope>NUCLEOTIDE SEQUENCE [LARGE SCALE GENOMIC DNA]</scope>
    <source>
        <strain evidence="9 10">WT12</strain>
    </source>
</reference>
<dbReference type="InterPro" id="IPR004776">
    <property type="entry name" value="Mem_transp_PIN-like"/>
</dbReference>
<dbReference type="Gene3D" id="1.20.1530.20">
    <property type="match status" value="1"/>
</dbReference>
<evidence type="ECO:0000313" key="10">
    <source>
        <dbReference type="Proteomes" id="UP000297396"/>
    </source>
</evidence>
<keyword evidence="7 8" id="KW-0472">Membrane</keyword>
<protein>
    <submittedName>
        <fullName evidence="9">AEC family transporter</fullName>
    </submittedName>
</protein>
<feature type="transmembrane region" description="Helical" evidence="8">
    <location>
        <begin position="237"/>
        <end position="261"/>
    </location>
</feature>
<dbReference type="PANTHER" id="PTHR36838">
    <property type="entry name" value="AUXIN EFFLUX CARRIER FAMILY PROTEIN"/>
    <property type="match status" value="1"/>
</dbReference>
<keyword evidence="6 8" id="KW-1133">Transmembrane helix</keyword>
<feature type="transmembrane region" description="Helical" evidence="8">
    <location>
        <begin position="39"/>
        <end position="57"/>
    </location>
</feature>
<evidence type="ECO:0000256" key="6">
    <source>
        <dbReference type="ARBA" id="ARBA00022989"/>
    </source>
</evidence>
<accession>A0A4Y9K5F3</accession>
<comment type="subcellular location">
    <subcellularLocation>
        <location evidence="1">Cell membrane</location>
        <topology evidence="1">Multi-pass membrane protein</topology>
    </subcellularLocation>
</comment>
<feature type="transmembrane region" description="Helical" evidence="8">
    <location>
        <begin position="6"/>
        <end position="27"/>
    </location>
</feature>
<dbReference type="PANTHER" id="PTHR36838:SF4">
    <property type="entry name" value="AUXIN EFFLUX CARRIER FAMILY PROTEIN"/>
    <property type="match status" value="1"/>
</dbReference>
<sequence>MFLDALWFSLGVTLPTILMLILGIVLYRRQMIDDHFCHTASKFVFNITLPCLLFINIVKQPADYGSQLWLVSAGVVGTMAVYLGGEWLAARYIAKREHRGIFVQGIFRGNSGILGLALCVNAYGTAATAPASVYVACLTLLFNVLAVITLTYSLGDGKLNGGKMLASLAKNPLILAILCGLIVSKFEITIPVPLIRTGDYLAHITLPLALICTGASLDFSQLKQIKTQPSADTLNQIVIYSSLGRLFLTPIVMILLGKYLFQLEPMALGILFLMSSTPVAVASYAMVRSFGGNATAAANLIAITTVGAMFTSSLGLLILRQLHWI</sequence>
<dbReference type="Pfam" id="PF03547">
    <property type="entry name" value="Mem_trans"/>
    <property type="match status" value="2"/>
</dbReference>
<comment type="similarity">
    <text evidence="2">Belongs to the auxin efflux carrier (TC 2.A.69) family.</text>
</comment>
<feature type="transmembrane region" description="Helical" evidence="8">
    <location>
        <begin position="173"/>
        <end position="194"/>
    </location>
</feature>
<feature type="transmembrane region" description="Helical" evidence="8">
    <location>
        <begin position="200"/>
        <end position="217"/>
    </location>
</feature>
<dbReference type="OrthoDB" id="9786439at2"/>
<dbReference type="GO" id="GO:0055085">
    <property type="term" value="P:transmembrane transport"/>
    <property type="evidence" value="ECO:0007669"/>
    <property type="project" value="InterPro"/>
</dbReference>
<dbReference type="RefSeq" id="WP_135054520.1">
    <property type="nucleotide sequence ID" value="NZ_JADGLC010000003.1"/>
</dbReference>
<dbReference type="InterPro" id="IPR038770">
    <property type="entry name" value="Na+/solute_symporter_sf"/>
</dbReference>
<keyword evidence="4" id="KW-1003">Cell membrane</keyword>
<comment type="caution">
    <text evidence="9">The sequence shown here is derived from an EMBL/GenBank/DDBJ whole genome shotgun (WGS) entry which is preliminary data.</text>
</comment>
<evidence type="ECO:0000313" key="9">
    <source>
        <dbReference type="EMBL" id="TFV13018.1"/>
    </source>
</evidence>
<feature type="transmembrane region" description="Helical" evidence="8">
    <location>
        <begin position="299"/>
        <end position="319"/>
    </location>
</feature>
<dbReference type="AlphaFoldDB" id="A0A4Y9K5F3"/>
<evidence type="ECO:0000256" key="5">
    <source>
        <dbReference type="ARBA" id="ARBA00022692"/>
    </source>
</evidence>
<keyword evidence="3" id="KW-0813">Transport</keyword>
<evidence type="ECO:0000256" key="4">
    <source>
        <dbReference type="ARBA" id="ARBA00022475"/>
    </source>
</evidence>
<evidence type="ECO:0000256" key="7">
    <source>
        <dbReference type="ARBA" id="ARBA00023136"/>
    </source>
</evidence>
<evidence type="ECO:0000256" key="3">
    <source>
        <dbReference type="ARBA" id="ARBA00022448"/>
    </source>
</evidence>
<feature type="transmembrane region" description="Helical" evidence="8">
    <location>
        <begin position="131"/>
        <end position="152"/>
    </location>
</feature>
<feature type="transmembrane region" description="Helical" evidence="8">
    <location>
        <begin position="267"/>
        <end position="287"/>
    </location>
</feature>
<gene>
    <name evidence="9" type="ORF">E4T80_02145</name>
</gene>
<dbReference type="EMBL" id="SPPA01000003">
    <property type="protein sequence ID" value="TFV13018.1"/>
    <property type="molecule type" value="Genomic_DNA"/>
</dbReference>
<evidence type="ECO:0000256" key="2">
    <source>
        <dbReference type="ARBA" id="ARBA00010145"/>
    </source>
</evidence>
<keyword evidence="5 8" id="KW-0812">Transmembrane</keyword>
<dbReference type="GO" id="GO:0005886">
    <property type="term" value="C:plasma membrane"/>
    <property type="evidence" value="ECO:0007669"/>
    <property type="project" value="UniProtKB-SubCell"/>
</dbReference>